<dbReference type="RefSeq" id="WP_272775891.1">
    <property type="nucleotide sequence ID" value="NZ_JAQQLI010000005.1"/>
</dbReference>
<feature type="domain" description="Cytochrome c" evidence="7">
    <location>
        <begin position="281"/>
        <end position="373"/>
    </location>
</feature>
<evidence type="ECO:0000256" key="6">
    <source>
        <dbReference type="PROSITE-ProRule" id="PRU00433"/>
    </source>
</evidence>
<evidence type="ECO:0000313" key="9">
    <source>
        <dbReference type="Proteomes" id="UP001165652"/>
    </source>
</evidence>
<dbReference type="PROSITE" id="PS51007">
    <property type="entry name" value="CYTC"/>
    <property type="match status" value="3"/>
</dbReference>
<dbReference type="InterPro" id="IPR036909">
    <property type="entry name" value="Cyt_c-like_dom_sf"/>
</dbReference>
<reference evidence="8" key="1">
    <citation type="journal article" date="2023" name="Microbiol Resour">
        <title>Genome Sequences of Rhodoplanes serenus and Two Thermotolerant Strains, Rhodoplanes tepidamans and 'Rhodoplanes cryptolactis,' Further Refine the Genus.</title>
        <authorList>
            <person name="Rayyan A.A."/>
            <person name="Kyndt J.A."/>
        </authorList>
    </citation>
    <scope>NUCLEOTIDE SEQUENCE</scope>
    <source>
        <strain evidence="8">DSM 9987</strain>
    </source>
</reference>
<evidence type="ECO:0000256" key="4">
    <source>
        <dbReference type="ARBA" id="ARBA00022982"/>
    </source>
</evidence>
<name>A0ABT5J5W0_RHOTP</name>
<keyword evidence="3 6" id="KW-0479">Metal-binding</keyword>
<dbReference type="EMBL" id="JAQQLI010000005">
    <property type="protein sequence ID" value="MDC7785040.1"/>
    <property type="molecule type" value="Genomic_DNA"/>
</dbReference>
<keyword evidence="4" id="KW-0249">Electron transport</keyword>
<keyword evidence="1" id="KW-0813">Transport</keyword>
<evidence type="ECO:0000256" key="2">
    <source>
        <dbReference type="ARBA" id="ARBA00022617"/>
    </source>
</evidence>
<evidence type="ECO:0000259" key="7">
    <source>
        <dbReference type="PROSITE" id="PS51007"/>
    </source>
</evidence>
<keyword evidence="2 6" id="KW-0349">Heme</keyword>
<protein>
    <submittedName>
        <fullName evidence="8">C-type cytochrome</fullName>
    </submittedName>
</protein>
<dbReference type="InterPro" id="IPR050597">
    <property type="entry name" value="Cytochrome_c_Oxidase_Subunit"/>
</dbReference>
<feature type="domain" description="Cytochrome c" evidence="7">
    <location>
        <begin position="69"/>
        <end position="155"/>
    </location>
</feature>
<evidence type="ECO:0000256" key="1">
    <source>
        <dbReference type="ARBA" id="ARBA00022448"/>
    </source>
</evidence>
<sequence>MPKIIRIALGLVVVAALGLLLFAWSGVYNVAASASHFGVTARLLAFIMRNSVETYAAGIEAPSNLDDAALAERGAGHFAGFCAPCHGAPGVPASVIAGQMLPAPPSYEEAVNSWQDHQLFWVVKHGLKYTGMPAWPAQSRDDEVWAVVAFARGLPGMTAEQYHRATAAPEGPGGPASNPSARLIAREGLAENAVAACARCHGVDGTGGAAGGVPTLAGQRRDYLVASLRDYANGTRPSGIMQPIATMLSEAQRRALAEYYAALPATPGEPRVETVAYDEADLLQRGGVIAAVGDPAAGTPACRACHGAAGRAETNLPGYPALAGQHRDYLEQQLKLWRAGTRGGTHGQIMRAAARNLTDEQIRAVALYYARLPTAE</sequence>
<feature type="domain" description="Cytochrome c" evidence="7">
    <location>
        <begin position="183"/>
        <end position="264"/>
    </location>
</feature>
<keyword evidence="9" id="KW-1185">Reference proteome</keyword>
<dbReference type="Gene3D" id="1.10.760.10">
    <property type="entry name" value="Cytochrome c-like domain"/>
    <property type="match status" value="3"/>
</dbReference>
<accession>A0ABT5J5W0</accession>
<gene>
    <name evidence="8" type="ORF">PQJ73_05035</name>
</gene>
<dbReference type="PANTHER" id="PTHR33751:SF9">
    <property type="entry name" value="CYTOCHROME C4"/>
    <property type="match status" value="1"/>
</dbReference>
<reference evidence="8" key="2">
    <citation type="submission" date="2023-02" db="EMBL/GenBank/DDBJ databases">
        <authorList>
            <person name="Rayyan A."/>
            <person name="Meyer T."/>
            <person name="Kyndt J.A."/>
        </authorList>
    </citation>
    <scope>NUCLEOTIDE SEQUENCE</scope>
    <source>
        <strain evidence="8">DSM 9987</strain>
    </source>
</reference>
<dbReference type="Proteomes" id="UP001165652">
    <property type="component" value="Unassembled WGS sequence"/>
</dbReference>
<dbReference type="InterPro" id="IPR009056">
    <property type="entry name" value="Cyt_c-like_dom"/>
</dbReference>
<evidence type="ECO:0000256" key="5">
    <source>
        <dbReference type="ARBA" id="ARBA00023004"/>
    </source>
</evidence>
<proteinExistence type="predicted"/>
<evidence type="ECO:0000256" key="3">
    <source>
        <dbReference type="ARBA" id="ARBA00022723"/>
    </source>
</evidence>
<evidence type="ECO:0000313" key="8">
    <source>
        <dbReference type="EMBL" id="MDC7785040.1"/>
    </source>
</evidence>
<dbReference type="Pfam" id="PF00034">
    <property type="entry name" value="Cytochrom_C"/>
    <property type="match status" value="2"/>
</dbReference>
<organism evidence="8 9">
    <name type="scientific">Rhodoplanes tepidamans</name>
    <name type="common">Rhodoplanes cryptolactis</name>
    <dbReference type="NCBI Taxonomy" id="200616"/>
    <lineage>
        <taxon>Bacteria</taxon>
        <taxon>Pseudomonadati</taxon>
        <taxon>Pseudomonadota</taxon>
        <taxon>Alphaproteobacteria</taxon>
        <taxon>Hyphomicrobiales</taxon>
        <taxon>Nitrobacteraceae</taxon>
        <taxon>Rhodoplanes</taxon>
    </lineage>
</organism>
<comment type="caution">
    <text evidence="8">The sequence shown here is derived from an EMBL/GenBank/DDBJ whole genome shotgun (WGS) entry which is preliminary data.</text>
</comment>
<dbReference type="PANTHER" id="PTHR33751">
    <property type="entry name" value="CBB3-TYPE CYTOCHROME C OXIDASE SUBUNIT FIXP"/>
    <property type="match status" value="1"/>
</dbReference>
<dbReference type="SUPFAM" id="SSF46626">
    <property type="entry name" value="Cytochrome c"/>
    <property type="match status" value="3"/>
</dbReference>
<dbReference type="Pfam" id="PF13442">
    <property type="entry name" value="Cytochrome_CBB3"/>
    <property type="match status" value="1"/>
</dbReference>
<keyword evidence="5 6" id="KW-0408">Iron</keyword>